<proteinExistence type="predicted"/>
<organism evidence="1">
    <name type="scientific">Siphoviridae sp. ctXfh4</name>
    <dbReference type="NCBI Taxonomy" id="2827887"/>
    <lineage>
        <taxon>Viruses</taxon>
        <taxon>Duplodnaviria</taxon>
        <taxon>Heunggongvirae</taxon>
        <taxon>Uroviricota</taxon>
        <taxon>Caudoviricetes</taxon>
    </lineage>
</organism>
<name>A0A8S5SGJ6_9CAUD</name>
<reference evidence="1" key="1">
    <citation type="journal article" date="2021" name="Proc. Natl. Acad. Sci. U.S.A.">
        <title>A Catalog of Tens of Thousands of Viruses from Human Metagenomes Reveals Hidden Associations with Chronic Diseases.</title>
        <authorList>
            <person name="Tisza M.J."/>
            <person name="Buck C.B."/>
        </authorList>
    </citation>
    <scope>NUCLEOTIDE SEQUENCE</scope>
    <source>
        <strain evidence="1">CtXfh4</strain>
    </source>
</reference>
<protein>
    <submittedName>
        <fullName evidence="1">Uncharacterized protein</fullName>
    </submittedName>
</protein>
<sequence length="29" mass="3194">MKGSNRGRYGLVLPYTLGDYSTGLSCRDL</sequence>
<dbReference type="EMBL" id="BK032587">
    <property type="protein sequence ID" value="DAF49775.1"/>
    <property type="molecule type" value="Genomic_DNA"/>
</dbReference>
<accession>A0A8S5SGJ6</accession>
<evidence type="ECO:0000313" key="1">
    <source>
        <dbReference type="EMBL" id="DAF49775.1"/>
    </source>
</evidence>